<evidence type="ECO:0000313" key="1">
    <source>
        <dbReference type="EMBL" id="RKG49581.1"/>
    </source>
</evidence>
<dbReference type="Proteomes" id="UP000281084">
    <property type="component" value="Unassembled WGS sequence"/>
</dbReference>
<proteinExistence type="predicted"/>
<accession>A0A3A8G782</accession>
<organism evidence="1 2">
    <name type="scientific">Acinetobacter cumulans</name>
    <dbReference type="NCBI Taxonomy" id="2136182"/>
    <lineage>
        <taxon>Bacteria</taxon>
        <taxon>Pseudomonadati</taxon>
        <taxon>Pseudomonadota</taxon>
        <taxon>Gammaproteobacteria</taxon>
        <taxon>Moraxellales</taxon>
        <taxon>Moraxellaceae</taxon>
        <taxon>Acinetobacter</taxon>
    </lineage>
</organism>
<name>A0A3A8G782_9GAMM</name>
<dbReference type="Pfam" id="PF20390">
    <property type="entry name" value="DUF6685"/>
    <property type="match status" value="1"/>
</dbReference>
<evidence type="ECO:0000313" key="2">
    <source>
        <dbReference type="Proteomes" id="UP000281084"/>
    </source>
</evidence>
<sequence>MFGSFWSEILAQFSHNFALYRYLKQKRTTKLDLTQHNSIDLSDVFAWHNLKIKALKDYHFYNNELYTHFISHFKTSAEELEQLRALINPIFETQIYTQYQVDLSMLSGFSNSKSPLQEFQTIEAFVEKQCPSYINQISVQQLEAMLAHREIRIIHSPGTSTDEFVVFAWLEKLFISNSGGSHHLAAAHYIAKQLNYAVPLIANLRCYVLNEHYFKIFDQHYAAFVLPRAELDDAIQYFEQSNIRFIKLVERHKELEIFFFARSTDNHKIISIFEEKYCSLNEMISWCVAKQAHNVVLQQILSKNSCL</sequence>
<dbReference type="RefSeq" id="WP_120368034.1">
    <property type="nucleotide sequence ID" value="NZ_RAXZ01000023.1"/>
</dbReference>
<reference evidence="1 2" key="1">
    <citation type="submission" date="2018-09" db="EMBL/GenBank/DDBJ databases">
        <title>The draft genome of Acinetobacter spp. strains.</title>
        <authorList>
            <person name="Qin J."/>
            <person name="Feng Y."/>
            <person name="Zong Z."/>
        </authorList>
    </citation>
    <scope>NUCLEOTIDE SEQUENCE [LARGE SCALE GENOMIC DNA]</scope>
    <source>
        <strain evidence="1 2">WCHAc060002</strain>
    </source>
</reference>
<dbReference type="InterPro" id="IPR046507">
    <property type="entry name" value="DUF6685"/>
</dbReference>
<gene>
    <name evidence="1" type="ORF">D7V64_13570</name>
</gene>
<dbReference type="AlphaFoldDB" id="A0A3A8G782"/>
<protein>
    <submittedName>
        <fullName evidence="1">Uncharacterized protein</fullName>
    </submittedName>
</protein>
<dbReference type="EMBL" id="RAXZ01000023">
    <property type="protein sequence ID" value="RKG49581.1"/>
    <property type="molecule type" value="Genomic_DNA"/>
</dbReference>
<comment type="caution">
    <text evidence="1">The sequence shown here is derived from an EMBL/GenBank/DDBJ whole genome shotgun (WGS) entry which is preliminary data.</text>
</comment>